<protein>
    <recommendedName>
        <fullName evidence="3">Knr4/Smi1-like domain-containing protein</fullName>
    </recommendedName>
</protein>
<dbReference type="EMBL" id="JACHGW010000005">
    <property type="protein sequence ID" value="MBB6053030.1"/>
    <property type="molecule type" value="Genomic_DNA"/>
</dbReference>
<keyword evidence="2" id="KW-1185">Reference proteome</keyword>
<reference evidence="1 2" key="1">
    <citation type="submission" date="2020-08" db="EMBL/GenBank/DDBJ databases">
        <title>Genomic Encyclopedia of Type Strains, Phase IV (KMG-IV): sequencing the most valuable type-strain genomes for metagenomic binning, comparative biology and taxonomic classification.</title>
        <authorList>
            <person name="Goeker M."/>
        </authorList>
    </citation>
    <scope>NUCLEOTIDE SEQUENCE [LARGE SCALE GENOMIC DNA]</scope>
    <source>
        <strain evidence="1 2">DSM 23562</strain>
    </source>
</reference>
<sequence length="201" mass="22976">MSDRIVALATELRTRLISAHPPLEKRLRPGLAPEQSRELAASYDVTLTDEAVAYFSVLNGFDNPHAQPQSELHIVGMRWLDSLEEALKHYQRFWEFDETDADMYPEFWETDPTPTPPLRFIGEDSVYFYALDLRGEGRPVWSMDRELGMSVSFLSLEAMLATLNAWLAAGVLIFRDGEWSETSREQARKIATDLSPGVDHW</sequence>
<name>A0A7W9SUG3_ARMRO</name>
<accession>A0A7W9SUG3</accession>
<comment type="caution">
    <text evidence="1">The sequence shown here is derived from an EMBL/GenBank/DDBJ whole genome shotgun (WGS) entry which is preliminary data.</text>
</comment>
<gene>
    <name evidence="1" type="ORF">HNQ39_004862</name>
</gene>
<dbReference type="RefSeq" id="WP_184202925.1">
    <property type="nucleotide sequence ID" value="NZ_JACHGW010000005.1"/>
</dbReference>
<dbReference type="Proteomes" id="UP000520814">
    <property type="component" value="Unassembled WGS sequence"/>
</dbReference>
<proteinExistence type="predicted"/>
<evidence type="ECO:0000313" key="2">
    <source>
        <dbReference type="Proteomes" id="UP000520814"/>
    </source>
</evidence>
<evidence type="ECO:0008006" key="3">
    <source>
        <dbReference type="Google" id="ProtNLM"/>
    </source>
</evidence>
<organism evidence="1 2">
    <name type="scientific">Armatimonas rosea</name>
    <dbReference type="NCBI Taxonomy" id="685828"/>
    <lineage>
        <taxon>Bacteria</taxon>
        <taxon>Bacillati</taxon>
        <taxon>Armatimonadota</taxon>
        <taxon>Armatimonadia</taxon>
        <taxon>Armatimonadales</taxon>
        <taxon>Armatimonadaceae</taxon>
        <taxon>Armatimonas</taxon>
    </lineage>
</organism>
<dbReference type="AlphaFoldDB" id="A0A7W9SUG3"/>
<evidence type="ECO:0000313" key="1">
    <source>
        <dbReference type="EMBL" id="MBB6053030.1"/>
    </source>
</evidence>